<keyword evidence="8 13" id="KW-0863">Zinc-finger</keyword>
<keyword evidence="12 15" id="KW-0472">Membrane</keyword>
<evidence type="ECO:0000313" key="17">
    <source>
        <dbReference type="EMBL" id="PNR27051.1"/>
    </source>
</evidence>
<reference evidence="17 19" key="1">
    <citation type="journal article" date="2008" name="Science">
        <title>The Physcomitrella genome reveals evolutionary insights into the conquest of land by plants.</title>
        <authorList>
            <person name="Rensing S."/>
            <person name="Lang D."/>
            <person name="Zimmer A."/>
            <person name="Terry A."/>
            <person name="Salamov A."/>
            <person name="Shapiro H."/>
            <person name="Nishiyama T."/>
            <person name="Perroud P.-F."/>
            <person name="Lindquist E."/>
            <person name="Kamisugi Y."/>
            <person name="Tanahashi T."/>
            <person name="Sakakibara K."/>
            <person name="Fujita T."/>
            <person name="Oishi K."/>
            <person name="Shin-I T."/>
            <person name="Kuroki Y."/>
            <person name="Toyoda A."/>
            <person name="Suzuki Y."/>
            <person name="Hashimoto A."/>
            <person name="Yamaguchi K."/>
            <person name="Sugano A."/>
            <person name="Kohara Y."/>
            <person name="Fujiyama A."/>
            <person name="Anterola A."/>
            <person name="Aoki S."/>
            <person name="Ashton N."/>
            <person name="Barbazuk W.B."/>
            <person name="Barker E."/>
            <person name="Bennetzen J."/>
            <person name="Bezanilla M."/>
            <person name="Blankenship R."/>
            <person name="Cho S.H."/>
            <person name="Dutcher S."/>
            <person name="Estelle M."/>
            <person name="Fawcett J.A."/>
            <person name="Gundlach H."/>
            <person name="Hanada K."/>
            <person name="Heyl A."/>
            <person name="Hicks K.A."/>
            <person name="Hugh J."/>
            <person name="Lohr M."/>
            <person name="Mayer K."/>
            <person name="Melkozernov A."/>
            <person name="Murata T."/>
            <person name="Nelson D."/>
            <person name="Pils B."/>
            <person name="Prigge M."/>
            <person name="Reiss B."/>
            <person name="Renner T."/>
            <person name="Rombauts S."/>
            <person name="Rushton P."/>
            <person name="Sanderfoot A."/>
            <person name="Schween G."/>
            <person name="Shiu S.-H."/>
            <person name="Stueber K."/>
            <person name="Theodoulou F.L."/>
            <person name="Tu H."/>
            <person name="Van de Peer Y."/>
            <person name="Verrier P.J."/>
            <person name="Waters E."/>
            <person name="Wood A."/>
            <person name="Yang L."/>
            <person name="Cove D."/>
            <person name="Cuming A."/>
            <person name="Hasebe M."/>
            <person name="Lucas S."/>
            <person name="Mishler D.B."/>
            <person name="Reski R."/>
            <person name="Grigoriev I."/>
            <person name="Quatrano R.S."/>
            <person name="Boore J.L."/>
        </authorList>
    </citation>
    <scope>NUCLEOTIDE SEQUENCE [LARGE SCALE GENOMIC DNA]</scope>
    <source>
        <strain evidence="18 19">cv. Gransden 2004</strain>
    </source>
</reference>
<dbReference type="OrthoDB" id="8062037at2759"/>
<dbReference type="InterPro" id="IPR013083">
    <property type="entry name" value="Znf_RING/FYVE/PHD"/>
</dbReference>
<evidence type="ECO:0000256" key="12">
    <source>
        <dbReference type="ARBA" id="ARBA00023136"/>
    </source>
</evidence>
<dbReference type="RefSeq" id="XP_024366991.1">
    <property type="nucleotide sequence ID" value="XM_024511223.2"/>
</dbReference>
<dbReference type="EMBL" id="ABEU02000026">
    <property type="protein sequence ID" value="PNR27051.1"/>
    <property type="molecule type" value="Genomic_DNA"/>
</dbReference>
<evidence type="ECO:0000256" key="4">
    <source>
        <dbReference type="ARBA" id="ARBA00012483"/>
    </source>
</evidence>
<accession>A0A2K1ICQ1</accession>
<dbReference type="FunCoup" id="A0A2K1ICQ1">
    <property type="interactions" value="41"/>
</dbReference>
<feature type="region of interest" description="Disordered" evidence="14">
    <location>
        <begin position="326"/>
        <end position="351"/>
    </location>
</feature>
<keyword evidence="6 15" id="KW-0812">Transmembrane</keyword>
<sequence>MYSSPIDHYYPGSTSTYSPDGNPARMATLSSEDEDKYVVTSKIMVAALVVLFIVVLFVISLHMYAKWVWSTTSEGRRGRGPAPYFSFWPRRRSSLSNEQVVAHGDVLEINIGAGLDKSALEALPTFRYKIGIEHLESNPTSFLECAICLRNFEEDDLGRSLPGCGHSFHLECIDMWLYSHSTCPLCRAILEPQKEVEPQPVDSATTVIQVSHSEFVDTSRGLRGRESPDQSVSTQSVRGDQMDEHTRAEQLPELSQTAQPLQGVQEHERDKRTDSIPSNILFWGNNTQQLNEDSRFDAAVNTNSVQPPLQIAIDIDRARAIYQHVRAEHHPSSSDMSNSSPPTPSFSDVLASPISRTAASFRRLLSRGGQLPSSTAATAITERVHENSARLSS</sequence>
<dbReference type="EnsemblPlants" id="Pp3c26_11650V3.1">
    <property type="protein sequence ID" value="PAC:32917258.CDS.1"/>
    <property type="gene ID" value="Pp3c26_11650"/>
</dbReference>
<evidence type="ECO:0000256" key="11">
    <source>
        <dbReference type="ARBA" id="ARBA00022989"/>
    </source>
</evidence>
<dbReference type="EC" id="2.3.2.27" evidence="4"/>
<evidence type="ECO:0000256" key="2">
    <source>
        <dbReference type="ARBA" id="ARBA00004167"/>
    </source>
</evidence>
<dbReference type="GO" id="GO:0008270">
    <property type="term" value="F:zinc ion binding"/>
    <property type="evidence" value="ECO:0007669"/>
    <property type="project" value="UniProtKB-KW"/>
</dbReference>
<evidence type="ECO:0000256" key="7">
    <source>
        <dbReference type="ARBA" id="ARBA00022723"/>
    </source>
</evidence>
<evidence type="ECO:0000256" key="8">
    <source>
        <dbReference type="ARBA" id="ARBA00022771"/>
    </source>
</evidence>
<keyword evidence="9" id="KW-0833">Ubl conjugation pathway</keyword>
<dbReference type="GO" id="GO:0016020">
    <property type="term" value="C:membrane"/>
    <property type="evidence" value="ECO:0007669"/>
    <property type="project" value="UniProtKB-SubCell"/>
</dbReference>
<organism evidence="17">
    <name type="scientific">Physcomitrium patens</name>
    <name type="common">Spreading-leaved earth moss</name>
    <name type="synonym">Physcomitrella patens</name>
    <dbReference type="NCBI Taxonomy" id="3218"/>
    <lineage>
        <taxon>Eukaryota</taxon>
        <taxon>Viridiplantae</taxon>
        <taxon>Streptophyta</taxon>
        <taxon>Embryophyta</taxon>
        <taxon>Bryophyta</taxon>
        <taxon>Bryophytina</taxon>
        <taxon>Bryopsida</taxon>
        <taxon>Funariidae</taxon>
        <taxon>Funariales</taxon>
        <taxon>Funariaceae</taxon>
        <taxon>Physcomitrium</taxon>
    </lineage>
</organism>
<dbReference type="CDD" id="cd16461">
    <property type="entry name" value="RING-H2_EL5-like"/>
    <property type="match status" value="1"/>
</dbReference>
<evidence type="ECO:0000256" key="13">
    <source>
        <dbReference type="PROSITE-ProRule" id="PRU00175"/>
    </source>
</evidence>
<dbReference type="EnsemblPlants" id="Pp3c26_11650V3.2">
    <property type="protein sequence ID" value="PAC:32917259.CDS.1"/>
    <property type="gene ID" value="Pp3c26_11650"/>
</dbReference>
<keyword evidence="5" id="KW-0808">Transferase</keyword>
<feature type="transmembrane region" description="Helical" evidence="15">
    <location>
        <begin position="43"/>
        <end position="69"/>
    </location>
</feature>
<dbReference type="Gramene" id="Pp3c26_11650V3.2">
    <property type="protein sequence ID" value="PAC:32917259.CDS.1"/>
    <property type="gene ID" value="Pp3c26_11650"/>
</dbReference>
<feature type="region of interest" description="Disordered" evidence="14">
    <location>
        <begin position="365"/>
        <end position="393"/>
    </location>
</feature>
<dbReference type="InterPro" id="IPR001841">
    <property type="entry name" value="Znf_RING"/>
</dbReference>
<dbReference type="STRING" id="3218.A0A2K1ICQ1"/>
<gene>
    <name evidence="18" type="primary">LOC112278116</name>
    <name evidence="17" type="ORF">PHYPA_030532</name>
</gene>
<keyword evidence="19" id="KW-1185">Reference proteome</keyword>
<feature type="compositionally biased region" description="Basic and acidic residues" evidence="14">
    <location>
        <begin position="240"/>
        <end position="250"/>
    </location>
</feature>
<comment type="pathway">
    <text evidence="3">Protein modification; protein ubiquitination.</text>
</comment>
<dbReference type="KEGG" id="ppp:112278116"/>
<dbReference type="PANTHER" id="PTHR46913">
    <property type="entry name" value="RING-H2 FINGER PROTEIN ATL16"/>
    <property type="match status" value="1"/>
</dbReference>
<evidence type="ECO:0000256" key="5">
    <source>
        <dbReference type="ARBA" id="ARBA00022679"/>
    </source>
</evidence>
<dbReference type="GO" id="GO:0016567">
    <property type="term" value="P:protein ubiquitination"/>
    <property type="evidence" value="ECO:0007669"/>
    <property type="project" value="InterPro"/>
</dbReference>
<dbReference type="SMART" id="SM00184">
    <property type="entry name" value="RING"/>
    <property type="match status" value="1"/>
</dbReference>
<evidence type="ECO:0000256" key="14">
    <source>
        <dbReference type="SAM" id="MobiDB-lite"/>
    </source>
</evidence>
<reference evidence="17 19" key="2">
    <citation type="journal article" date="2018" name="Plant J.">
        <title>The Physcomitrella patens chromosome-scale assembly reveals moss genome structure and evolution.</title>
        <authorList>
            <person name="Lang D."/>
            <person name="Ullrich K.K."/>
            <person name="Murat F."/>
            <person name="Fuchs J."/>
            <person name="Jenkins J."/>
            <person name="Haas F.B."/>
            <person name="Piednoel M."/>
            <person name="Gundlach H."/>
            <person name="Van Bel M."/>
            <person name="Meyberg R."/>
            <person name="Vives C."/>
            <person name="Morata J."/>
            <person name="Symeonidi A."/>
            <person name="Hiss M."/>
            <person name="Muchero W."/>
            <person name="Kamisugi Y."/>
            <person name="Saleh O."/>
            <person name="Blanc G."/>
            <person name="Decker E.L."/>
            <person name="van Gessel N."/>
            <person name="Grimwood J."/>
            <person name="Hayes R.D."/>
            <person name="Graham S.W."/>
            <person name="Gunter L.E."/>
            <person name="McDaniel S.F."/>
            <person name="Hoernstein S.N.W."/>
            <person name="Larsson A."/>
            <person name="Li F.W."/>
            <person name="Perroud P.F."/>
            <person name="Phillips J."/>
            <person name="Ranjan P."/>
            <person name="Rokshar D.S."/>
            <person name="Rothfels C.J."/>
            <person name="Schneider L."/>
            <person name="Shu S."/>
            <person name="Stevenson D.W."/>
            <person name="Thummler F."/>
            <person name="Tillich M."/>
            <person name="Villarreal Aguilar J.C."/>
            <person name="Widiez T."/>
            <person name="Wong G.K."/>
            <person name="Wymore A."/>
            <person name="Zhang Y."/>
            <person name="Zimmer A.D."/>
            <person name="Quatrano R.S."/>
            <person name="Mayer K.F.X."/>
            <person name="Goodstein D."/>
            <person name="Casacuberta J.M."/>
            <person name="Vandepoele K."/>
            <person name="Reski R."/>
            <person name="Cuming A.C."/>
            <person name="Tuskan G.A."/>
            <person name="Maumus F."/>
            <person name="Salse J."/>
            <person name="Schmutz J."/>
            <person name="Rensing S.A."/>
        </authorList>
    </citation>
    <scope>NUCLEOTIDE SEQUENCE [LARGE SCALE GENOMIC DNA]</scope>
    <source>
        <strain evidence="18 19">cv. Gransden 2004</strain>
    </source>
</reference>
<evidence type="ECO:0000256" key="15">
    <source>
        <dbReference type="SAM" id="Phobius"/>
    </source>
</evidence>
<name>A0A2K1ICQ1_PHYPA</name>
<dbReference type="Proteomes" id="UP000006727">
    <property type="component" value="Chromosome 26"/>
</dbReference>
<feature type="compositionally biased region" description="Basic and acidic residues" evidence="14">
    <location>
        <begin position="382"/>
        <end position="393"/>
    </location>
</feature>
<dbReference type="GO" id="GO:0061630">
    <property type="term" value="F:ubiquitin protein ligase activity"/>
    <property type="evidence" value="ECO:0007669"/>
    <property type="project" value="UniProtKB-EC"/>
</dbReference>
<dbReference type="PANTHER" id="PTHR46913:SF1">
    <property type="entry name" value="RING-H2 FINGER PROTEIN ATL16"/>
    <property type="match status" value="1"/>
</dbReference>
<dbReference type="SUPFAM" id="SSF57850">
    <property type="entry name" value="RING/U-box"/>
    <property type="match status" value="1"/>
</dbReference>
<feature type="domain" description="RING-type" evidence="16">
    <location>
        <begin position="145"/>
        <end position="187"/>
    </location>
</feature>
<reference evidence="18" key="3">
    <citation type="submission" date="2020-12" db="UniProtKB">
        <authorList>
            <consortium name="EnsemblPlants"/>
        </authorList>
    </citation>
    <scope>IDENTIFICATION</scope>
</reference>
<feature type="compositionally biased region" description="Basic and acidic residues" evidence="14">
    <location>
        <begin position="265"/>
        <end position="274"/>
    </location>
</feature>
<evidence type="ECO:0000313" key="18">
    <source>
        <dbReference type="EnsemblPlants" id="PAC:32917258.CDS.1"/>
    </source>
</evidence>
<feature type="region of interest" description="Disordered" evidence="14">
    <location>
        <begin position="215"/>
        <end position="279"/>
    </location>
</feature>
<evidence type="ECO:0000256" key="9">
    <source>
        <dbReference type="ARBA" id="ARBA00022786"/>
    </source>
</evidence>
<dbReference type="Gramene" id="Pp3c26_11650V3.1">
    <property type="protein sequence ID" value="PAC:32917258.CDS.1"/>
    <property type="gene ID" value="Pp3c26_11650"/>
</dbReference>
<dbReference type="PaxDb" id="3218-PP1S6_257V6.1"/>
<dbReference type="Gene3D" id="3.30.40.10">
    <property type="entry name" value="Zinc/RING finger domain, C3HC4 (zinc finger)"/>
    <property type="match status" value="1"/>
</dbReference>
<dbReference type="PROSITE" id="PS50089">
    <property type="entry name" value="ZF_RING_2"/>
    <property type="match status" value="1"/>
</dbReference>
<evidence type="ECO:0000256" key="1">
    <source>
        <dbReference type="ARBA" id="ARBA00000900"/>
    </source>
</evidence>
<protein>
    <recommendedName>
        <fullName evidence="4">RING-type E3 ubiquitin transferase</fullName>
        <ecNumber evidence="4">2.3.2.27</ecNumber>
    </recommendedName>
</protein>
<evidence type="ECO:0000313" key="19">
    <source>
        <dbReference type="Proteomes" id="UP000006727"/>
    </source>
</evidence>
<feature type="compositionally biased region" description="Polar residues" evidence="14">
    <location>
        <begin position="253"/>
        <end position="262"/>
    </location>
</feature>
<comment type="subcellular location">
    <subcellularLocation>
        <location evidence="2">Membrane</location>
        <topology evidence="2">Single-pass membrane protein</topology>
    </subcellularLocation>
</comment>
<evidence type="ECO:0000256" key="3">
    <source>
        <dbReference type="ARBA" id="ARBA00004906"/>
    </source>
</evidence>
<dbReference type="Pfam" id="PF13639">
    <property type="entry name" value="zf-RING_2"/>
    <property type="match status" value="1"/>
</dbReference>
<dbReference type="FunFam" id="3.30.40.10:FF:000187">
    <property type="entry name" value="E3 ubiquitin-protein ligase ATL6"/>
    <property type="match status" value="1"/>
</dbReference>
<dbReference type="GeneID" id="112278116"/>
<comment type="catalytic activity">
    <reaction evidence="1">
        <text>S-ubiquitinyl-[E2 ubiquitin-conjugating enzyme]-L-cysteine + [acceptor protein]-L-lysine = [E2 ubiquitin-conjugating enzyme]-L-cysteine + N(6)-ubiquitinyl-[acceptor protein]-L-lysine.</text>
        <dbReference type="EC" id="2.3.2.27"/>
    </reaction>
</comment>
<dbReference type="AlphaFoldDB" id="A0A2K1ICQ1"/>
<proteinExistence type="predicted"/>
<keyword evidence="7" id="KW-0479">Metal-binding</keyword>
<keyword evidence="10" id="KW-0862">Zinc</keyword>
<evidence type="ECO:0000259" key="16">
    <source>
        <dbReference type="PROSITE" id="PS50089"/>
    </source>
</evidence>
<dbReference type="InterPro" id="IPR044600">
    <property type="entry name" value="ATL1/ATL16-like"/>
</dbReference>
<evidence type="ECO:0000256" key="6">
    <source>
        <dbReference type="ARBA" id="ARBA00022692"/>
    </source>
</evidence>
<feature type="compositionally biased region" description="Polar residues" evidence="14">
    <location>
        <begin position="229"/>
        <end position="238"/>
    </location>
</feature>
<evidence type="ECO:0000256" key="10">
    <source>
        <dbReference type="ARBA" id="ARBA00022833"/>
    </source>
</evidence>
<keyword evidence="11 15" id="KW-1133">Transmembrane helix</keyword>